<reference evidence="1" key="1">
    <citation type="journal article" date="2017" name="Appl. Environ. Microbiol.">
        <title>Microdiversification of a pelagic Polynucleobacter species is mainly driven by acquisition of genomic islands from a partially interspecific gene pool.</title>
        <authorList>
            <person name="Hoetzinger M."/>
            <person name="Hahn M.W."/>
            <person name="Jezberova J."/>
            <person name="Schmidt J."/>
            <person name="Koll U."/>
        </authorList>
    </citation>
    <scope>NUCLEOTIDE SEQUENCE</scope>
    <source>
        <strain evidence="1">MWH-RechtKol4</strain>
    </source>
</reference>
<dbReference type="InterPro" id="IPR001646">
    <property type="entry name" value="5peptide_repeat"/>
</dbReference>
<accession>A0AAC9IVD5</accession>
<dbReference type="PANTHER" id="PTHR14136">
    <property type="entry name" value="BTB_POZ DOMAIN-CONTAINING PROTEIN KCTD9"/>
    <property type="match status" value="1"/>
</dbReference>
<dbReference type="AlphaFoldDB" id="A0AAC9IVD5"/>
<name>A0AAC9IVD5_9BURK</name>
<dbReference type="EMBL" id="CP015017">
    <property type="protein sequence ID" value="APC01353.1"/>
    <property type="molecule type" value="Genomic_DNA"/>
</dbReference>
<sequence length="198" mass="21889">MNIKIVSRWDSAQILFEGNVDSLKSLLEKAKKEGADLRGAYLECADLRGAYLECADLRGADLRGADLECADLRGADLEGADLRGADLRGADLRGAYLEGADLRGADLRGADLRGADLRGAKIDGEEITKTPLMIMGLTYWVLITEGYMRIGCKRYTHQEWAEFKDPTIATMDSKALNFWGEWKDTLLTICKKHSAEVL</sequence>
<dbReference type="Proteomes" id="UP000182060">
    <property type="component" value="Chromosome"/>
</dbReference>
<dbReference type="RefSeq" id="WP_071540142.1">
    <property type="nucleotide sequence ID" value="NZ_CP015017.1"/>
</dbReference>
<dbReference type="Gene3D" id="2.160.20.80">
    <property type="entry name" value="E3 ubiquitin-protein ligase SopA"/>
    <property type="match status" value="1"/>
</dbReference>
<dbReference type="InterPro" id="IPR051082">
    <property type="entry name" value="Pentapeptide-BTB/POZ_domain"/>
</dbReference>
<evidence type="ECO:0000313" key="2">
    <source>
        <dbReference type="Proteomes" id="UP000182060"/>
    </source>
</evidence>
<gene>
    <name evidence="1" type="ORF">AOC25_06865</name>
</gene>
<evidence type="ECO:0008006" key="3">
    <source>
        <dbReference type="Google" id="ProtNLM"/>
    </source>
</evidence>
<proteinExistence type="predicted"/>
<dbReference type="PANTHER" id="PTHR14136:SF17">
    <property type="entry name" value="BTB_POZ DOMAIN-CONTAINING PROTEIN KCTD9"/>
    <property type="match status" value="1"/>
</dbReference>
<evidence type="ECO:0000313" key="1">
    <source>
        <dbReference type="EMBL" id="APC01353.1"/>
    </source>
</evidence>
<organism evidence="1 2">
    <name type="scientific">Polynucleobacter asymbioticus</name>
    <dbReference type="NCBI Taxonomy" id="576611"/>
    <lineage>
        <taxon>Bacteria</taxon>
        <taxon>Pseudomonadati</taxon>
        <taxon>Pseudomonadota</taxon>
        <taxon>Betaproteobacteria</taxon>
        <taxon>Burkholderiales</taxon>
        <taxon>Burkholderiaceae</taxon>
        <taxon>Polynucleobacter</taxon>
    </lineage>
</organism>
<dbReference type="Pfam" id="PF00805">
    <property type="entry name" value="Pentapeptide"/>
    <property type="match status" value="1"/>
</dbReference>
<protein>
    <recommendedName>
        <fullName evidence="3">Pentapeptide repeat-containing protein</fullName>
    </recommendedName>
</protein>
<dbReference type="SUPFAM" id="SSF141571">
    <property type="entry name" value="Pentapeptide repeat-like"/>
    <property type="match status" value="1"/>
</dbReference>